<accession>A0A7C8Z3K1</accession>
<feature type="compositionally biased region" description="Polar residues" evidence="1">
    <location>
        <begin position="1"/>
        <end position="14"/>
    </location>
</feature>
<evidence type="ECO:0000313" key="2">
    <source>
        <dbReference type="EMBL" id="MBA4633294.1"/>
    </source>
</evidence>
<reference evidence="2" key="2">
    <citation type="submission" date="2020-07" db="EMBL/GenBank/DDBJ databases">
        <authorList>
            <person name="Vera ALvarez R."/>
            <person name="Arias-Moreno D.M."/>
            <person name="Jimenez-Jacinto V."/>
            <person name="Jimenez-Bremont J.F."/>
            <person name="Swaminathan K."/>
            <person name="Moose S.P."/>
            <person name="Guerrero-Gonzalez M.L."/>
            <person name="Marino-Ramirez L."/>
            <person name="Landsman D."/>
            <person name="Rodriguez-Kessler M."/>
            <person name="Delgado-Sanchez P."/>
        </authorList>
    </citation>
    <scope>NUCLEOTIDE SEQUENCE</scope>
    <source>
        <tissue evidence="2">Cladode</tissue>
    </source>
</reference>
<organism evidence="2">
    <name type="scientific">Opuntia streptacantha</name>
    <name type="common">Prickly pear cactus</name>
    <name type="synonym">Opuntia cardona</name>
    <dbReference type="NCBI Taxonomy" id="393608"/>
    <lineage>
        <taxon>Eukaryota</taxon>
        <taxon>Viridiplantae</taxon>
        <taxon>Streptophyta</taxon>
        <taxon>Embryophyta</taxon>
        <taxon>Tracheophyta</taxon>
        <taxon>Spermatophyta</taxon>
        <taxon>Magnoliopsida</taxon>
        <taxon>eudicotyledons</taxon>
        <taxon>Gunneridae</taxon>
        <taxon>Pentapetalae</taxon>
        <taxon>Caryophyllales</taxon>
        <taxon>Cactineae</taxon>
        <taxon>Cactaceae</taxon>
        <taxon>Opuntioideae</taxon>
        <taxon>Opuntia</taxon>
    </lineage>
</organism>
<proteinExistence type="predicted"/>
<dbReference type="AlphaFoldDB" id="A0A7C8Z3K1"/>
<dbReference type="EMBL" id="GISG01086306">
    <property type="protein sequence ID" value="MBA4633294.1"/>
    <property type="molecule type" value="Transcribed_RNA"/>
</dbReference>
<feature type="compositionally biased region" description="Low complexity" evidence="1">
    <location>
        <begin position="52"/>
        <end position="63"/>
    </location>
</feature>
<feature type="region of interest" description="Disordered" evidence="1">
    <location>
        <begin position="1"/>
        <end position="103"/>
    </location>
</feature>
<reference evidence="2" key="1">
    <citation type="journal article" date="2013" name="J. Plant Res.">
        <title>Effect of fungi and light on seed germination of three Opuntia species from semiarid lands of central Mexico.</title>
        <authorList>
            <person name="Delgado-Sanchez P."/>
            <person name="Jimenez-Bremont J.F."/>
            <person name="Guerrero-Gonzalez Mde L."/>
            <person name="Flores J."/>
        </authorList>
    </citation>
    <scope>NUCLEOTIDE SEQUENCE</scope>
    <source>
        <tissue evidence="2">Cladode</tissue>
    </source>
</reference>
<feature type="compositionally biased region" description="Basic residues" evidence="1">
    <location>
        <begin position="15"/>
        <end position="30"/>
    </location>
</feature>
<sequence length="103" mass="11150">MEISSNGSSPSTTAHPRRGRNLRRRLHRRSTSAPSAGLSYPTRLLSAPGTPSTASVSRSAVTSDLPPLCPTEPDPTCLPRYPIWRSSRPSPTGALKTASLRRW</sequence>
<evidence type="ECO:0000256" key="1">
    <source>
        <dbReference type="SAM" id="MobiDB-lite"/>
    </source>
</evidence>
<protein>
    <submittedName>
        <fullName evidence="2">Uncharacterized protein</fullName>
    </submittedName>
</protein>
<name>A0A7C8Z3K1_OPUST</name>